<dbReference type="InterPro" id="IPR051405">
    <property type="entry name" value="phD/YefM_antitoxin"/>
</dbReference>
<dbReference type="AlphaFoldDB" id="A0A1Z2XP73"/>
<dbReference type="PANTHER" id="PTHR33713:SF10">
    <property type="entry name" value="ANTITOXIN YAFN"/>
    <property type="match status" value="1"/>
</dbReference>
<dbReference type="EMBL" id="CP021422">
    <property type="protein sequence ID" value="ASB40242.1"/>
    <property type="molecule type" value="Genomic_DNA"/>
</dbReference>
<evidence type="ECO:0000256" key="2">
    <source>
        <dbReference type="RuleBase" id="RU362080"/>
    </source>
</evidence>
<accession>A0A1Z2XP73</accession>
<dbReference type="KEGG" id="amur:ADH66_05975"/>
<dbReference type="InterPro" id="IPR036165">
    <property type="entry name" value="YefM-like_sf"/>
</dbReference>
<reference evidence="4 6" key="3">
    <citation type="submission" date="2020-11" db="EMBL/GenBank/DDBJ databases">
        <title>Closed and high quality bacterial genomes of the OMM12 community.</title>
        <authorList>
            <person name="Marbouty M."/>
            <person name="Lamy-Besnier Q."/>
            <person name="Debarbieux L."/>
            <person name="Koszul R."/>
        </authorList>
    </citation>
    <scope>NUCLEOTIDE SEQUENCE [LARGE SCALE GENOMIC DNA]</scope>
    <source>
        <strain evidence="4 6">KB18</strain>
    </source>
</reference>
<reference evidence="5" key="2">
    <citation type="submission" date="2017-05" db="EMBL/GenBank/DDBJ databases">
        <title>Improved OligoMM genomes.</title>
        <authorList>
            <person name="Garzetti D."/>
        </authorList>
    </citation>
    <scope>NUCLEOTIDE SEQUENCE [LARGE SCALE GENOMIC DNA]</scope>
    <source>
        <strain evidence="5">KB18</strain>
    </source>
</reference>
<dbReference type="Proteomes" id="UP000596035">
    <property type="component" value="Chromosome"/>
</dbReference>
<evidence type="ECO:0000313" key="5">
    <source>
        <dbReference type="Proteomes" id="UP000196710"/>
    </source>
</evidence>
<dbReference type="EMBL" id="CP065321">
    <property type="protein sequence ID" value="QQR29532.1"/>
    <property type="molecule type" value="Genomic_DNA"/>
</dbReference>
<dbReference type="Proteomes" id="UP000196710">
    <property type="component" value="Chromosome"/>
</dbReference>
<evidence type="ECO:0000256" key="1">
    <source>
        <dbReference type="ARBA" id="ARBA00009981"/>
    </source>
</evidence>
<dbReference type="RefSeq" id="WP_066534398.1">
    <property type="nucleotide sequence ID" value="NZ_CP021422.1"/>
</dbReference>
<evidence type="ECO:0000313" key="3">
    <source>
        <dbReference type="EMBL" id="ASB40242.1"/>
    </source>
</evidence>
<sequence>MNEMSVLNVMKSIVPITRFNKGEASRIFEEVQASGPKIVMKNNRPACVLMSPEKYESLMEMLSDYILQEEAERRLSSSEETLSQDEVIRSLGISQAELDEELEKGYQDVLAGRTKPADKVFEEIRKDCTK</sequence>
<evidence type="ECO:0000313" key="4">
    <source>
        <dbReference type="EMBL" id="QQR29532.1"/>
    </source>
</evidence>
<protein>
    <recommendedName>
        <fullName evidence="2">Antitoxin</fullName>
    </recommendedName>
</protein>
<dbReference type="Pfam" id="PF02604">
    <property type="entry name" value="PhdYeFM_antitox"/>
    <property type="match status" value="1"/>
</dbReference>
<comment type="similarity">
    <text evidence="1 2">Belongs to the phD/YefM antitoxin family.</text>
</comment>
<organism evidence="4 6">
    <name type="scientific">Acutalibacter muris</name>
    <dbReference type="NCBI Taxonomy" id="1796620"/>
    <lineage>
        <taxon>Bacteria</taxon>
        <taxon>Bacillati</taxon>
        <taxon>Bacillota</taxon>
        <taxon>Clostridia</taxon>
        <taxon>Eubacteriales</taxon>
        <taxon>Acutalibacteraceae</taxon>
        <taxon>Acutalibacter</taxon>
    </lineage>
</organism>
<comment type="function">
    <text evidence="2">Antitoxin component of a type II toxin-antitoxin (TA) system.</text>
</comment>
<dbReference type="Gene3D" id="3.40.1620.10">
    <property type="entry name" value="YefM-like domain"/>
    <property type="match status" value="1"/>
</dbReference>
<name>A0A1Z2XP73_9FIRM</name>
<dbReference type="PANTHER" id="PTHR33713">
    <property type="entry name" value="ANTITOXIN YAFN-RELATED"/>
    <property type="match status" value="1"/>
</dbReference>
<keyword evidence="5" id="KW-1185">Reference proteome</keyword>
<reference evidence="3" key="1">
    <citation type="journal article" date="2017" name="Genome Announc.">
        <title>High-Quality Whole-Genome Sequences of the Oligo-Mouse-Microbiota Bacterial Community.</title>
        <authorList>
            <person name="Garzetti D."/>
            <person name="Brugiroux S."/>
            <person name="Bunk B."/>
            <person name="Pukall R."/>
            <person name="McCoy K.D."/>
            <person name="Macpherson A.J."/>
            <person name="Stecher B."/>
        </authorList>
    </citation>
    <scope>NUCLEOTIDE SEQUENCE</scope>
    <source>
        <strain evidence="3">KB18</strain>
    </source>
</reference>
<evidence type="ECO:0000313" key="6">
    <source>
        <dbReference type="Proteomes" id="UP000596035"/>
    </source>
</evidence>
<proteinExistence type="inferred from homology"/>
<gene>
    <name evidence="3" type="ORF">ADH66_05975</name>
    <name evidence="4" type="ORF">I5Q82_16070</name>
</gene>
<dbReference type="InterPro" id="IPR006442">
    <property type="entry name" value="Antitoxin_Phd/YefM"/>
</dbReference>
<dbReference type="NCBIfam" id="TIGR01552">
    <property type="entry name" value="phd_fam"/>
    <property type="match status" value="1"/>
</dbReference>
<dbReference type="SUPFAM" id="SSF143120">
    <property type="entry name" value="YefM-like"/>
    <property type="match status" value="1"/>
</dbReference>